<proteinExistence type="predicted"/>
<dbReference type="Proteomes" id="UP000000707">
    <property type="component" value="Unassembled WGS sequence"/>
</dbReference>
<reference evidence="3 4" key="1">
    <citation type="journal article" date="2011" name="Proc. Natl. Acad. Sci. U.S.A.">
        <title>Comparative genomics of xylose-fermenting fungi for enhanced biofuel production.</title>
        <authorList>
            <person name="Wohlbach D.J."/>
            <person name="Kuo A."/>
            <person name="Sato T.K."/>
            <person name="Potts K.M."/>
            <person name="Salamov A.A."/>
            <person name="LaButti K.M."/>
            <person name="Sun H."/>
            <person name="Clum A."/>
            <person name="Pangilinan J.L."/>
            <person name="Lindquist E.A."/>
            <person name="Lucas S."/>
            <person name="Lapidus A."/>
            <person name="Jin M."/>
            <person name="Gunawan C."/>
            <person name="Balan V."/>
            <person name="Dale B.E."/>
            <person name="Jeffries T.W."/>
            <person name="Zinkel R."/>
            <person name="Barry K.W."/>
            <person name="Grigoriev I.V."/>
            <person name="Gasch A.P."/>
        </authorList>
    </citation>
    <scope>NUCLEOTIDE SEQUENCE [LARGE SCALE GENOMIC DNA]</scope>
    <source>
        <strain evidence="4">ATCC 10573 / BCRC 21748 / CBS 615 / JCM 9827 / NBRC 10315 / NRRL Y-1498 / VKM Y-70</strain>
    </source>
</reference>
<feature type="transmembrane region" description="Helical" evidence="2">
    <location>
        <begin position="24"/>
        <end position="44"/>
    </location>
</feature>
<accession>G3BE98</accession>
<protein>
    <submittedName>
        <fullName evidence="3">Uncharacterized protein</fullName>
    </submittedName>
</protein>
<feature type="transmembrane region" description="Helical" evidence="2">
    <location>
        <begin position="223"/>
        <end position="251"/>
    </location>
</feature>
<dbReference type="KEGG" id="cten:18250024"/>
<keyword evidence="2" id="KW-0472">Membrane</keyword>
<evidence type="ECO:0000256" key="2">
    <source>
        <dbReference type="SAM" id="Phobius"/>
    </source>
</evidence>
<dbReference type="EMBL" id="GL996528">
    <property type="protein sequence ID" value="EGV60496.1"/>
    <property type="molecule type" value="Genomic_DNA"/>
</dbReference>
<feature type="compositionally biased region" description="Low complexity" evidence="1">
    <location>
        <begin position="297"/>
        <end position="325"/>
    </location>
</feature>
<evidence type="ECO:0000256" key="1">
    <source>
        <dbReference type="SAM" id="MobiDB-lite"/>
    </source>
</evidence>
<feature type="transmembrane region" description="Helical" evidence="2">
    <location>
        <begin position="189"/>
        <end position="211"/>
    </location>
</feature>
<dbReference type="AlphaFoldDB" id="G3BE98"/>
<evidence type="ECO:0000313" key="4">
    <source>
        <dbReference type="Proteomes" id="UP000000707"/>
    </source>
</evidence>
<feature type="region of interest" description="Disordered" evidence="1">
    <location>
        <begin position="390"/>
        <end position="443"/>
    </location>
</feature>
<keyword evidence="2" id="KW-0812">Transmembrane</keyword>
<feature type="compositionally biased region" description="Basic and acidic residues" evidence="1">
    <location>
        <begin position="421"/>
        <end position="431"/>
    </location>
</feature>
<gene>
    <name evidence="3" type="ORF">CANTEDRAFT_136967</name>
</gene>
<feature type="compositionally biased region" description="Polar residues" evidence="1">
    <location>
        <begin position="334"/>
        <end position="352"/>
    </location>
</feature>
<dbReference type="GeneID" id="18250024"/>
<feature type="region of interest" description="Disordered" evidence="1">
    <location>
        <begin position="297"/>
        <end position="352"/>
    </location>
</feature>
<name>G3BE98_CANTC</name>
<dbReference type="HOGENOM" id="CLU_618201_0_0_1"/>
<keyword evidence="2" id="KW-1133">Transmembrane helix</keyword>
<sequence>MEPKEIITMTSKTGKWFKNSTKNIHLKFLVTTLVSLFVVSFMNFEVFTSYQADLNTVDIIHYLSTSNKTVIDEVDFRLPGIIQDSYSRNQDFYASNYETSTIIFSPSITISKNYINIHLSEGHFNFTTNTVIRDESSMFHNVFSKTLDDSNMFVFRNQNLTQFIRAHLLPFYEGTRYLKGFEEFDKFRLLIHLSNMGVLFSSTVIMFILIIIDICYHTPRGLLVRMCASGLFCGFITSFGFQILNLVTLILMNSKFPNKKLTLSLIMVICGFLNSICLSILISRFVLHSVDFSNSVNEVSSRSNPQYPNSETSSYYPSDSSPEESGNGGRVYSGSIQVPKTRSPKTSNLTHQRSYTAPLLKSPAESDSTGFEQLKSGLYEKSSFIPSAKAKFSSVGSNGEHDIHIDPIVSENGTSSPDPVDSDKNNEDLKLRRVSANSHKEDM</sequence>
<dbReference type="RefSeq" id="XP_006689710.1">
    <property type="nucleotide sequence ID" value="XM_006689647.1"/>
</dbReference>
<organism evidence="4">
    <name type="scientific">Candida tenuis (strain ATCC 10573 / BCRC 21748 / CBS 615 / JCM 9827 / NBRC 10315 / NRRL Y-1498 / VKM Y-70)</name>
    <name type="common">Yeast</name>
    <name type="synonym">Yamadazyma tenuis</name>
    <dbReference type="NCBI Taxonomy" id="590646"/>
    <lineage>
        <taxon>Eukaryota</taxon>
        <taxon>Fungi</taxon>
        <taxon>Dikarya</taxon>
        <taxon>Ascomycota</taxon>
        <taxon>Saccharomycotina</taxon>
        <taxon>Pichiomycetes</taxon>
        <taxon>Debaryomycetaceae</taxon>
        <taxon>Yamadazyma</taxon>
    </lineage>
</organism>
<keyword evidence="4" id="KW-1185">Reference proteome</keyword>
<evidence type="ECO:0000313" key="3">
    <source>
        <dbReference type="EMBL" id="EGV60496.1"/>
    </source>
</evidence>
<feature type="transmembrane region" description="Helical" evidence="2">
    <location>
        <begin position="263"/>
        <end position="287"/>
    </location>
</feature>